<protein>
    <submittedName>
        <fullName evidence="2">Uncharacterized protein</fullName>
    </submittedName>
</protein>
<evidence type="ECO:0000313" key="1">
    <source>
        <dbReference type="Proteomes" id="UP000095287"/>
    </source>
</evidence>
<keyword evidence="1" id="KW-1185">Reference proteome</keyword>
<dbReference type="AlphaFoldDB" id="A0A1I7ZFC3"/>
<name>A0A1I7ZFC3_9BILA</name>
<reference evidence="2" key="1">
    <citation type="submission" date="2016-11" db="UniProtKB">
        <authorList>
            <consortium name="WormBaseParasite"/>
        </authorList>
    </citation>
    <scope>IDENTIFICATION</scope>
</reference>
<dbReference type="WBParaSite" id="L893_g25875.t1">
    <property type="protein sequence ID" value="L893_g25875.t1"/>
    <property type="gene ID" value="L893_g25875"/>
</dbReference>
<evidence type="ECO:0000313" key="2">
    <source>
        <dbReference type="WBParaSite" id="L893_g25875.t1"/>
    </source>
</evidence>
<proteinExistence type="predicted"/>
<accession>A0A1I7ZFC3</accession>
<dbReference type="Proteomes" id="UP000095287">
    <property type="component" value="Unplaced"/>
</dbReference>
<sequence length="90" mass="10671">MKFFLRTSQHTLRDYSVPQQRVAFVSQDLRNRILRKNTAVDRERTEEEFVLVFPKDDLPYLKAIALHGLRTYFFDEHLKDKAIESPFGGI</sequence>
<organism evidence="1 2">
    <name type="scientific">Steinernema glaseri</name>
    <dbReference type="NCBI Taxonomy" id="37863"/>
    <lineage>
        <taxon>Eukaryota</taxon>
        <taxon>Metazoa</taxon>
        <taxon>Ecdysozoa</taxon>
        <taxon>Nematoda</taxon>
        <taxon>Chromadorea</taxon>
        <taxon>Rhabditida</taxon>
        <taxon>Tylenchina</taxon>
        <taxon>Panagrolaimomorpha</taxon>
        <taxon>Strongyloidoidea</taxon>
        <taxon>Steinernematidae</taxon>
        <taxon>Steinernema</taxon>
    </lineage>
</organism>